<dbReference type="OrthoDB" id="10455380at2759"/>
<protein>
    <submittedName>
        <fullName evidence="1">Uncharacterized protein</fullName>
    </submittedName>
</protein>
<reference evidence="1" key="1">
    <citation type="submission" date="2022-09" db="EMBL/GenBank/DDBJ databases">
        <title>Fusarium specimens isolated from Avocado Roots.</title>
        <authorList>
            <person name="Stajich J."/>
            <person name="Roper C."/>
            <person name="Heimlech-Rivalta G."/>
        </authorList>
    </citation>
    <scope>NUCLEOTIDE SEQUENCE</scope>
    <source>
        <strain evidence="1">CF00136</strain>
    </source>
</reference>
<dbReference type="EMBL" id="JAOQAZ010000041">
    <property type="protein sequence ID" value="KAJ4246851.1"/>
    <property type="molecule type" value="Genomic_DNA"/>
</dbReference>
<gene>
    <name evidence="1" type="ORF">NW762_013403</name>
</gene>
<evidence type="ECO:0000313" key="1">
    <source>
        <dbReference type="EMBL" id="KAJ4246851.1"/>
    </source>
</evidence>
<organism evidence="1 2">
    <name type="scientific">Fusarium torreyae</name>
    <dbReference type="NCBI Taxonomy" id="1237075"/>
    <lineage>
        <taxon>Eukaryota</taxon>
        <taxon>Fungi</taxon>
        <taxon>Dikarya</taxon>
        <taxon>Ascomycota</taxon>
        <taxon>Pezizomycotina</taxon>
        <taxon>Sordariomycetes</taxon>
        <taxon>Hypocreomycetidae</taxon>
        <taxon>Hypocreales</taxon>
        <taxon>Nectriaceae</taxon>
        <taxon>Fusarium</taxon>
    </lineage>
</organism>
<name>A0A9W8V7S8_9HYPO</name>
<comment type="caution">
    <text evidence="1">The sequence shown here is derived from an EMBL/GenBank/DDBJ whole genome shotgun (WGS) entry which is preliminary data.</text>
</comment>
<accession>A0A9W8V7S8</accession>
<dbReference type="Proteomes" id="UP001152049">
    <property type="component" value="Unassembled WGS sequence"/>
</dbReference>
<evidence type="ECO:0000313" key="2">
    <source>
        <dbReference type="Proteomes" id="UP001152049"/>
    </source>
</evidence>
<keyword evidence="2" id="KW-1185">Reference proteome</keyword>
<proteinExistence type="predicted"/>
<sequence>MAALFSIEDIFKTLKEKSPETTMTFEKAIDFNNILLNIDKADLHIPPITLCCGCLCNSYGYSCACTGNGCYVGMEAKIWIEDGDARYDLKARRIELDDRKPALLPASSDWQTHDITAEKHNFKQVLIAKITPHYRVMACRFNEKMVLWLRDQTVAADIEDSLEDHFIDTNKEVGILVNKLVVQITARILSLPSLKRNNREAIAKGALLGALSRMGQD</sequence>
<dbReference type="AlphaFoldDB" id="A0A9W8V7S8"/>